<accession>A0A914V453</accession>
<dbReference type="PANTHER" id="PTHR21523:SF46">
    <property type="entry name" value="MLT-TEN (MLT-10) RELATED"/>
    <property type="match status" value="1"/>
</dbReference>
<protein>
    <submittedName>
        <fullName evidence="3">Uncharacterized protein</fullName>
    </submittedName>
</protein>
<organism evidence="2 3">
    <name type="scientific">Plectus sambesii</name>
    <dbReference type="NCBI Taxonomy" id="2011161"/>
    <lineage>
        <taxon>Eukaryota</taxon>
        <taxon>Metazoa</taxon>
        <taxon>Ecdysozoa</taxon>
        <taxon>Nematoda</taxon>
        <taxon>Chromadorea</taxon>
        <taxon>Plectida</taxon>
        <taxon>Plectina</taxon>
        <taxon>Plectoidea</taxon>
        <taxon>Plectidae</taxon>
        <taxon>Plectus</taxon>
    </lineage>
</organism>
<dbReference type="WBParaSite" id="PSAMB.scaffold1521size57080.g13673.t1">
    <property type="protein sequence ID" value="PSAMB.scaffold1521size57080.g13673.t1"/>
    <property type="gene ID" value="PSAMB.scaffold1521size57080.g13673"/>
</dbReference>
<proteinExistence type="predicted"/>
<reference evidence="3" key="1">
    <citation type="submission" date="2022-11" db="UniProtKB">
        <authorList>
            <consortium name="WormBaseParasite"/>
        </authorList>
    </citation>
    <scope>IDENTIFICATION</scope>
</reference>
<sequence length="230" mass="25505">MSAEEGEGEEGEGESEEEKEEEAESGESEEEDEEEDDEGEDTTLEPFAFVFSNLQPSVLGPVTLSPNIFSPANLSPALLGPTILSPSLGNPSILSPYALSPSYISPKVFIPFAMRCDSWLDLAIIFSTILFRVVSAGRNQQILFSDYGVVVAMSQPWSAEIMTDIRPEHKAGTHRGALNGRRTEPTDGTEEVALQELPDVAKLIRKRWFWRQNRDKTKKKATCYFKICGI</sequence>
<dbReference type="PANTHER" id="PTHR21523">
    <property type="match status" value="1"/>
</dbReference>
<evidence type="ECO:0000313" key="3">
    <source>
        <dbReference type="WBParaSite" id="PSAMB.scaffold1521size57080.g13673.t1"/>
    </source>
</evidence>
<dbReference type="Proteomes" id="UP000887566">
    <property type="component" value="Unplaced"/>
</dbReference>
<dbReference type="AlphaFoldDB" id="A0A914V453"/>
<evidence type="ECO:0000313" key="2">
    <source>
        <dbReference type="Proteomes" id="UP000887566"/>
    </source>
</evidence>
<keyword evidence="2" id="KW-1185">Reference proteome</keyword>
<evidence type="ECO:0000256" key="1">
    <source>
        <dbReference type="SAM" id="MobiDB-lite"/>
    </source>
</evidence>
<feature type="region of interest" description="Disordered" evidence="1">
    <location>
        <begin position="1"/>
        <end position="41"/>
    </location>
</feature>
<name>A0A914V453_9BILA</name>